<dbReference type="PIRSF" id="PIRSF005901">
    <property type="entry name" value="EF-P"/>
    <property type="match status" value="1"/>
</dbReference>
<dbReference type="InterPro" id="IPR013185">
    <property type="entry name" value="Transl_elong_KOW-like"/>
</dbReference>
<dbReference type="EMBL" id="LCMV01000019">
    <property type="protein sequence ID" value="KKU43681.1"/>
    <property type="molecule type" value="Genomic_DNA"/>
</dbReference>
<comment type="pathway">
    <text evidence="2 7">Protein biosynthesis; polypeptide chain elongation.</text>
</comment>
<dbReference type="InterPro" id="IPR001059">
    <property type="entry name" value="Transl_elong_P/YeiP_cen"/>
</dbReference>
<dbReference type="HAMAP" id="MF_00141">
    <property type="entry name" value="EF_P"/>
    <property type="match status" value="1"/>
</dbReference>
<dbReference type="UniPathway" id="UPA00345"/>
<dbReference type="SMART" id="SM01185">
    <property type="entry name" value="EFP"/>
    <property type="match status" value="1"/>
</dbReference>
<dbReference type="GO" id="GO:0003746">
    <property type="term" value="F:translation elongation factor activity"/>
    <property type="evidence" value="ECO:0007669"/>
    <property type="project" value="UniProtKB-UniRule"/>
</dbReference>
<dbReference type="NCBIfam" id="NF001810">
    <property type="entry name" value="PRK00529.1"/>
    <property type="match status" value="1"/>
</dbReference>
<evidence type="ECO:0000256" key="6">
    <source>
        <dbReference type="ARBA" id="ARBA00022917"/>
    </source>
</evidence>
<keyword evidence="4 7" id="KW-0963">Cytoplasm</keyword>
<evidence type="ECO:0000256" key="1">
    <source>
        <dbReference type="ARBA" id="ARBA00004496"/>
    </source>
</evidence>
<evidence type="ECO:0000256" key="3">
    <source>
        <dbReference type="ARBA" id="ARBA00009479"/>
    </source>
</evidence>
<dbReference type="SUPFAM" id="SSF50249">
    <property type="entry name" value="Nucleic acid-binding proteins"/>
    <property type="match status" value="2"/>
</dbReference>
<dbReference type="PATRIC" id="fig|1618335.3.peg.272"/>
<sequence>MLSLAQVKIGSKILWRGAPHEVVSATHVQAGRGQAKLDTKLRNLLTQAIFEQTFQGNDRIEEALLRHINATYLYREDFLAQTMLADTFEQVFVKLSPERFNYLKEGQPIDLLFWGDVVIDVKSPKKVELEVTYAEPAEKGNTVNAAQKTATLETGATIQVPLFIKMGDRIVVNTETGQYDSRA</sequence>
<dbReference type="PANTHER" id="PTHR30053:SF12">
    <property type="entry name" value="ELONGATION FACTOR P (EF-P) FAMILY PROTEIN"/>
    <property type="match status" value="1"/>
</dbReference>
<comment type="subcellular location">
    <subcellularLocation>
        <location evidence="1 7">Cytoplasm</location>
    </subcellularLocation>
</comment>
<keyword evidence="5 7" id="KW-0251">Elongation factor</keyword>
<evidence type="ECO:0000313" key="11">
    <source>
        <dbReference type="Proteomes" id="UP000034487"/>
    </source>
</evidence>
<dbReference type="SUPFAM" id="SSF50104">
    <property type="entry name" value="Translation proteins SH3-like domain"/>
    <property type="match status" value="1"/>
</dbReference>
<evidence type="ECO:0000259" key="9">
    <source>
        <dbReference type="SMART" id="SM01185"/>
    </source>
</evidence>
<evidence type="ECO:0000256" key="2">
    <source>
        <dbReference type="ARBA" id="ARBA00004815"/>
    </source>
</evidence>
<dbReference type="SMART" id="SM00841">
    <property type="entry name" value="Elong-fact-P_C"/>
    <property type="match status" value="1"/>
</dbReference>
<dbReference type="Pfam" id="PF08207">
    <property type="entry name" value="EFP_N"/>
    <property type="match status" value="1"/>
</dbReference>
<gene>
    <name evidence="7" type="primary">efp</name>
    <name evidence="10" type="ORF">UX60_C0019G0010</name>
</gene>
<dbReference type="CDD" id="cd05794">
    <property type="entry name" value="S1_EF-P_repeat_2"/>
    <property type="match status" value="1"/>
</dbReference>
<dbReference type="GO" id="GO:0005829">
    <property type="term" value="C:cytosol"/>
    <property type="evidence" value="ECO:0007669"/>
    <property type="project" value="UniProtKB-ARBA"/>
</dbReference>
<dbReference type="Gene3D" id="2.30.30.30">
    <property type="match status" value="1"/>
</dbReference>
<dbReference type="PROSITE" id="PS01275">
    <property type="entry name" value="EFP"/>
    <property type="match status" value="1"/>
</dbReference>
<feature type="domain" description="Elongation factor P C-terminal" evidence="8">
    <location>
        <begin position="127"/>
        <end position="182"/>
    </location>
</feature>
<keyword evidence="6 7" id="KW-0648">Protein biosynthesis</keyword>
<dbReference type="PANTHER" id="PTHR30053">
    <property type="entry name" value="ELONGATION FACTOR P"/>
    <property type="match status" value="1"/>
</dbReference>
<evidence type="ECO:0000256" key="7">
    <source>
        <dbReference type="HAMAP-Rule" id="MF_00141"/>
    </source>
</evidence>
<dbReference type="InterPro" id="IPR020599">
    <property type="entry name" value="Transl_elong_fac_P/YeiP"/>
</dbReference>
<comment type="function">
    <text evidence="7">Involved in peptide bond synthesis. Stimulates efficient translation and peptide-bond synthesis on native or reconstituted 70S ribosomes in vitro. Probably functions indirectly by altering the affinity of the ribosome for aminoacyl-tRNA, thus increasing their reactivity as acceptors for peptidyl transferase.</text>
</comment>
<comment type="similarity">
    <text evidence="3 7">Belongs to the elongation factor P family.</text>
</comment>
<accession>A0A0G1QFA8</accession>
<evidence type="ECO:0000313" key="10">
    <source>
        <dbReference type="EMBL" id="KKU43681.1"/>
    </source>
</evidence>
<protein>
    <recommendedName>
        <fullName evidence="7">Elongation factor P</fullName>
        <shortName evidence="7">EF-P</shortName>
    </recommendedName>
</protein>
<dbReference type="AlphaFoldDB" id="A0A0G1QFA8"/>
<dbReference type="Gene3D" id="2.40.50.140">
    <property type="entry name" value="Nucleic acid-binding proteins"/>
    <property type="match status" value="2"/>
</dbReference>
<proteinExistence type="inferred from homology"/>
<dbReference type="InterPro" id="IPR008991">
    <property type="entry name" value="Translation_prot_SH3-like_sf"/>
</dbReference>
<dbReference type="FunFam" id="2.40.50.140:FF:000004">
    <property type="entry name" value="Elongation factor P"/>
    <property type="match status" value="1"/>
</dbReference>
<dbReference type="GO" id="GO:0043043">
    <property type="term" value="P:peptide biosynthetic process"/>
    <property type="evidence" value="ECO:0007669"/>
    <property type="project" value="InterPro"/>
</dbReference>
<dbReference type="InterPro" id="IPR014722">
    <property type="entry name" value="Rib_uL2_dom2"/>
</dbReference>
<dbReference type="InterPro" id="IPR012340">
    <property type="entry name" value="NA-bd_OB-fold"/>
</dbReference>
<dbReference type="InterPro" id="IPR015365">
    <property type="entry name" value="Elong-fact-P_C"/>
</dbReference>
<dbReference type="Pfam" id="PF01132">
    <property type="entry name" value="EFP"/>
    <property type="match status" value="1"/>
</dbReference>
<dbReference type="InterPro" id="IPR013852">
    <property type="entry name" value="Transl_elong_P/YeiP_CS"/>
</dbReference>
<dbReference type="Proteomes" id="UP000034487">
    <property type="component" value="Unassembled WGS sequence"/>
</dbReference>
<dbReference type="Pfam" id="PF09285">
    <property type="entry name" value="Elong-fact-P_C"/>
    <property type="match status" value="1"/>
</dbReference>
<feature type="domain" description="Translation elongation factor P/YeiP central" evidence="9">
    <location>
        <begin position="67"/>
        <end position="119"/>
    </location>
</feature>
<name>A0A0G1QFA8_9BACT</name>
<evidence type="ECO:0000256" key="5">
    <source>
        <dbReference type="ARBA" id="ARBA00022768"/>
    </source>
</evidence>
<organism evidence="10 11">
    <name type="scientific">Berkelbacteria bacterium GW2011_GWA2_46_7</name>
    <dbReference type="NCBI Taxonomy" id="1618335"/>
    <lineage>
        <taxon>Bacteria</taxon>
        <taxon>Candidatus Berkelbacteria</taxon>
    </lineage>
</organism>
<evidence type="ECO:0000259" key="8">
    <source>
        <dbReference type="SMART" id="SM00841"/>
    </source>
</evidence>
<dbReference type="InterPro" id="IPR011768">
    <property type="entry name" value="Transl_elongation_fac_P"/>
</dbReference>
<reference evidence="10 11" key="1">
    <citation type="journal article" date="2015" name="Nature">
        <title>rRNA introns, odd ribosomes, and small enigmatic genomes across a large radiation of phyla.</title>
        <authorList>
            <person name="Brown C.T."/>
            <person name="Hug L.A."/>
            <person name="Thomas B.C."/>
            <person name="Sharon I."/>
            <person name="Castelle C.J."/>
            <person name="Singh A."/>
            <person name="Wilkins M.J."/>
            <person name="Williams K.H."/>
            <person name="Banfield J.F."/>
        </authorList>
    </citation>
    <scope>NUCLEOTIDE SEQUENCE [LARGE SCALE GENOMIC DNA]</scope>
</reference>
<comment type="caution">
    <text evidence="10">The sequence shown here is derived from an EMBL/GenBank/DDBJ whole genome shotgun (WGS) entry which is preliminary data.</text>
</comment>
<evidence type="ECO:0000256" key="4">
    <source>
        <dbReference type="ARBA" id="ARBA00022490"/>
    </source>
</evidence>